<dbReference type="Proteomes" id="UP001595556">
    <property type="component" value="Unassembled WGS sequence"/>
</dbReference>
<sequence length="187" mass="20337">MKEQSMNPESAAQRPPWREPYVWMVAGIPVLAICLGVVMLTVAKTGADSLVDDNYYKRGVEINKDTTARQRAAQLRMGIFVTQRPGGVCAHLQGETLPGANEVLSLRFAHIARRELDYALSLTADASGRCPAGATDSGLQSRTYWAPAAAIQRGQWSATLAAQDWRLSRRAGPVDGQVLEIDSLATR</sequence>
<comment type="caution">
    <text evidence="2">The sequence shown here is derived from an EMBL/GenBank/DDBJ whole genome shotgun (WGS) entry which is preliminary data.</text>
</comment>
<evidence type="ECO:0000313" key="3">
    <source>
        <dbReference type="Proteomes" id="UP001595556"/>
    </source>
</evidence>
<protein>
    <submittedName>
        <fullName evidence="2">FixH family protein</fullName>
    </submittedName>
</protein>
<keyword evidence="3" id="KW-1185">Reference proteome</keyword>
<reference evidence="3" key="1">
    <citation type="journal article" date="2019" name="Int. J. Syst. Evol. Microbiol.">
        <title>The Global Catalogue of Microorganisms (GCM) 10K type strain sequencing project: providing services to taxonomists for standard genome sequencing and annotation.</title>
        <authorList>
            <consortium name="The Broad Institute Genomics Platform"/>
            <consortium name="The Broad Institute Genome Sequencing Center for Infectious Disease"/>
            <person name="Wu L."/>
            <person name="Ma J."/>
        </authorList>
    </citation>
    <scope>NUCLEOTIDE SEQUENCE [LARGE SCALE GENOMIC DNA]</scope>
    <source>
        <strain evidence="3">KCTC 52168</strain>
    </source>
</reference>
<dbReference type="Pfam" id="PF05751">
    <property type="entry name" value="FixH"/>
    <property type="match status" value="1"/>
</dbReference>
<proteinExistence type="predicted"/>
<keyword evidence="1" id="KW-0812">Transmembrane</keyword>
<evidence type="ECO:0000313" key="2">
    <source>
        <dbReference type="EMBL" id="MFC3148220.1"/>
    </source>
</evidence>
<dbReference type="EMBL" id="JBHRTI010000004">
    <property type="protein sequence ID" value="MFC3148220.1"/>
    <property type="molecule type" value="Genomic_DNA"/>
</dbReference>
<name>A0ABV7H7V0_9BURK</name>
<dbReference type="RefSeq" id="WP_377303949.1">
    <property type="nucleotide sequence ID" value="NZ_JBHRTI010000004.1"/>
</dbReference>
<accession>A0ABV7H7V0</accession>
<organism evidence="2 3">
    <name type="scientific">Piscinibacterium candidicorallinum</name>
    <dbReference type="NCBI Taxonomy" id="1793872"/>
    <lineage>
        <taxon>Bacteria</taxon>
        <taxon>Pseudomonadati</taxon>
        <taxon>Pseudomonadota</taxon>
        <taxon>Betaproteobacteria</taxon>
        <taxon>Burkholderiales</taxon>
        <taxon>Piscinibacterium</taxon>
    </lineage>
</organism>
<keyword evidence="1" id="KW-1133">Transmembrane helix</keyword>
<keyword evidence="1" id="KW-0472">Membrane</keyword>
<feature type="transmembrane region" description="Helical" evidence="1">
    <location>
        <begin position="21"/>
        <end position="43"/>
    </location>
</feature>
<gene>
    <name evidence="2" type="ORF">ACFOEN_11270</name>
</gene>
<dbReference type="InterPro" id="IPR008620">
    <property type="entry name" value="FixH"/>
</dbReference>
<evidence type="ECO:0000256" key="1">
    <source>
        <dbReference type="SAM" id="Phobius"/>
    </source>
</evidence>